<feature type="region of interest" description="Disordered" evidence="1">
    <location>
        <begin position="45"/>
        <end position="89"/>
    </location>
</feature>
<dbReference type="AlphaFoldDB" id="A0A6J7IHI5"/>
<evidence type="ECO:0000256" key="1">
    <source>
        <dbReference type="SAM" id="MobiDB-lite"/>
    </source>
</evidence>
<sequence>MSWSLKALGAGLVLAAVGVAGCSSTTAGSSGAVQDDVAVLAPSASVPSSVPSSVPTSVPSAGASAGSAEPVAPAVPSSDESSNPASEGPLLGQSATSGVVCDKGLQYACGDKGPGGGVIYYAGYSAFACGATRTSWCQFLEVAPNGWNGTPIKCPNNSTMSTGTGCLGSPDQTSDWGSEGLGDGRGTAYCNGMGEKNTIPNASGTAIGTGYSNTTAMVENCKSDDAGSLARNYRGGGQTDWSVPSLLELRALANSPIATSIGGIAYQSHYWTSSQMDGSDSKKDARYFVMNSDSDGKYTAKKLTNGVRPVRAF</sequence>
<feature type="compositionally biased region" description="Low complexity" evidence="1">
    <location>
        <begin position="45"/>
        <end position="78"/>
    </location>
</feature>
<protein>
    <submittedName>
        <fullName evidence="2">Unannotated protein</fullName>
    </submittedName>
</protein>
<reference evidence="2" key="1">
    <citation type="submission" date="2020-05" db="EMBL/GenBank/DDBJ databases">
        <authorList>
            <person name="Chiriac C."/>
            <person name="Salcher M."/>
            <person name="Ghai R."/>
            <person name="Kavagutti S V."/>
        </authorList>
    </citation>
    <scope>NUCLEOTIDE SEQUENCE</scope>
</reference>
<name>A0A6J7IHI5_9ZZZZ</name>
<dbReference type="EMBL" id="CAFBNB010000101">
    <property type="protein sequence ID" value="CAB4929752.1"/>
    <property type="molecule type" value="Genomic_DNA"/>
</dbReference>
<dbReference type="PROSITE" id="PS51257">
    <property type="entry name" value="PROKAR_LIPOPROTEIN"/>
    <property type="match status" value="1"/>
</dbReference>
<organism evidence="2">
    <name type="scientific">freshwater metagenome</name>
    <dbReference type="NCBI Taxonomy" id="449393"/>
    <lineage>
        <taxon>unclassified sequences</taxon>
        <taxon>metagenomes</taxon>
        <taxon>ecological metagenomes</taxon>
    </lineage>
</organism>
<accession>A0A6J7IHI5</accession>
<proteinExistence type="predicted"/>
<gene>
    <name evidence="2" type="ORF">UFOPK3720_00656</name>
</gene>
<evidence type="ECO:0000313" key="2">
    <source>
        <dbReference type="EMBL" id="CAB4929752.1"/>
    </source>
</evidence>